<evidence type="ECO:0000259" key="2">
    <source>
        <dbReference type="Pfam" id="PF13590"/>
    </source>
</evidence>
<feature type="domain" description="DUF4136" evidence="2">
    <location>
        <begin position="32"/>
        <end position="198"/>
    </location>
</feature>
<accession>A0ABW3ST95</accession>
<evidence type="ECO:0000313" key="3">
    <source>
        <dbReference type="EMBL" id="MFD1187800.1"/>
    </source>
</evidence>
<keyword evidence="4" id="KW-1185">Reference proteome</keyword>
<dbReference type="Proteomes" id="UP001597094">
    <property type="component" value="Unassembled WGS sequence"/>
</dbReference>
<proteinExistence type="predicted"/>
<gene>
    <name evidence="3" type="ORF">ACFQ2O_16410</name>
</gene>
<dbReference type="RefSeq" id="WP_377530134.1">
    <property type="nucleotide sequence ID" value="NZ_JBHTLD010000176.1"/>
</dbReference>
<comment type="caution">
    <text evidence="3">The sequence shown here is derived from an EMBL/GenBank/DDBJ whole genome shotgun (WGS) entry which is preliminary data.</text>
</comment>
<organism evidence="3 4">
    <name type="scientific">Pontibacter rugosus</name>
    <dbReference type="NCBI Taxonomy" id="1745966"/>
    <lineage>
        <taxon>Bacteria</taxon>
        <taxon>Pseudomonadati</taxon>
        <taxon>Bacteroidota</taxon>
        <taxon>Cytophagia</taxon>
        <taxon>Cytophagales</taxon>
        <taxon>Hymenobacteraceae</taxon>
        <taxon>Pontibacter</taxon>
    </lineage>
</organism>
<evidence type="ECO:0000313" key="4">
    <source>
        <dbReference type="Proteomes" id="UP001597094"/>
    </source>
</evidence>
<protein>
    <submittedName>
        <fullName evidence="3">DUF4136 domain-containing protein</fullName>
    </submittedName>
</protein>
<name>A0ABW3ST95_9BACT</name>
<feature type="chain" id="PRO_5047226663" evidence="1">
    <location>
        <begin position="29"/>
        <end position="204"/>
    </location>
</feature>
<dbReference type="Pfam" id="PF13590">
    <property type="entry name" value="DUF4136"/>
    <property type="match status" value="1"/>
</dbReference>
<keyword evidence="1" id="KW-0732">Signal</keyword>
<reference evidence="4" key="1">
    <citation type="journal article" date="2019" name="Int. J. Syst. Evol. Microbiol.">
        <title>The Global Catalogue of Microorganisms (GCM) 10K type strain sequencing project: providing services to taxonomists for standard genome sequencing and annotation.</title>
        <authorList>
            <consortium name="The Broad Institute Genomics Platform"/>
            <consortium name="The Broad Institute Genome Sequencing Center for Infectious Disease"/>
            <person name="Wu L."/>
            <person name="Ma J."/>
        </authorList>
    </citation>
    <scope>NUCLEOTIDE SEQUENCE [LARGE SCALE GENOMIC DNA]</scope>
    <source>
        <strain evidence="4">JCM 31319</strain>
    </source>
</reference>
<dbReference type="EMBL" id="JBHTLD010000176">
    <property type="protein sequence ID" value="MFD1187800.1"/>
    <property type="molecule type" value="Genomic_DNA"/>
</dbReference>
<sequence>MPFNLDAMKISPLYFLFLLSLVSCARIATDTEYTYNPAINFRKFQTFDWYRAEVPKPVAGGAGAQFSLLLDQRIKEAVASELVKDGMRPNIENPDLLIAYDVAVDTKQLENQGYAFPDGLGYGYSYWYGYRYRYTTNGLENYRPVQSYAPGTVVIDIIDPTTNQLLWRGTSSANLDPTAVDELRISTVVANIMSQFPPTPDATL</sequence>
<feature type="signal peptide" evidence="1">
    <location>
        <begin position="1"/>
        <end position="28"/>
    </location>
</feature>
<dbReference type="InterPro" id="IPR025411">
    <property type="entry name" value="DUF4136"/>
</dbReference>
<evidence type="ECO:0000256" key="1">
    <source>
        <dbReference type="SAM" id="SignalP"/>
    </source>
</evidence>
<dbReference type="Gene3D" id="3.30.160.670">
    <property type="match status" value="1"/>
</dbReference>